<dbReference type="EMBL" id="NFZW01000026">
    <property type="protein sequence ID" value="RFA32704.1"/>
    <property type="molecule type" value="Genomic_DNA"/>
</dbReference>
<accession>A0A3E0WIF1</accession>
<sequence>MNPWLAIASVLGALAALALGLWLWQRRRNPHPELLRKLFHVGAGGITLSFPWLFDSAWPVLLLGLLAIAGLAAAKLFARRGQGPGTVLHGVARDSLGEMYFPAAVAGLFVLAGEEPLLYVVPLLVLTLADAVAALVGVRYGRARYSTSEGEKSVEGSIAFLMVAFLSVHIPLLLFSELGRLETLLIAVVIGLLVMLLEAAAWRGMDNLFIPLGSYLLLQTYWEAGATDLALLLLVTAALVGFTWWWRTRTTLNDSTALAAALIGYLIWAIGGWTWLIPPLIVFVGYVWLSPRTEANSASVHGLRALLSVAAPGLLWLTIAAQTARPELIYPYTLAFAAQLAIIGVARLRHQYPERSPQQVWAGSAFKAWIFLLLPFAALGLLEIVGPTADYLLAAQVLLGGTTTLLAAVAFSRLQPGLDDCPTDTPRWLRQAGIAAAASSLGLMVS</sequence>
<feature type="transmembrane region" description="Helical" evidence="1">
    <location>
        <begin position="6"/>
        <end position="25"/>
    </location>
</feature>
<evidence type="ECO:0000313" key="2">
    <source>
        <dbReference type="EMBL" id="RFA32704.1"/>
    </source>
</evidence>
<feature type="transmembrane region" description="Helical" evidence="1">
    <location>
        <begin position="60"/>
        <end position="78"/>
    </location>
</feature>
<feature type="transmembrane region" description="Helical" evidence="1">
    <location>
        <begin position="301"/>
        <end position="323"/>
    </location>
</feature>
<gene>
    <name evidence="2" type="ORF">CAL65_19060</name>
</gene>
<feature type="transmembrane region" description="Helical" evidence="1">
    <location>
        <begin position="158"/>
        <end position="178"/>
    </location>
</feature>
<feature type="transmembrane region" description="Helical" evidence="1">
    <location>
        <begin position="266"/>
        <end position="289"/>
    </location>
</feature>
<keyword evidence="1" id="KW-1133">Transmembrane helix</keyword>
<dbReference type="PANTHER" id="PTHR31303:SF1">
    <property type="entry name" value="CTP-DEPENDENT DIACYLGLYCEROL KINASE 1"/>
    <property type="match status" value="1"/>
</dbReference>
<name>A0A3E0WIF1_9GAMM</name>
<feature type="transmembrane region" description="Helical" evidence="1">
    <location>
        <begin position="360"/>
        <end position="385"/>
    </location>
</feature>
<reference evidence="3" key="1">
    <citation type="submission" date="2017-05" db="EMBL/GenBank/DDBJ databases">
        <authorList>
            <person name="Sharma S."/>
            <person name="Sidhu C."/>
            <person name="Pinnaka A.K."/>
        </authorList>
    </citation>
    <scope>NUCLEOTIDE SEQUENCE [LARGE SCALE GENOMIC DNA]</scope>
    <source>
        <strain evidence="3">AK93</strain>
    </source>
</reference>
<feature type="transmembrane region" description="Helical" evidence="1">
    <location>
        <begin position="117"/>
        <end position="138"/>
    </location>
</feature>
<keyword evidence="1" id="KW-0812">Transmembrane</keyword>
<dbReference type="RefSeq" id="WP_116303731.1">
    <property type="nucleotide sequence ID" value="NZ_NFZV01000027.1"/>
</dbReference>
<feature type="transmembrane region" description="Helical" evidence="1">
    <location>
        <begin position="184"/>
        <end position="205"/>
    </location>
</feature>
<organism evidence="2 3">
    <name type="scientific">Alkalilimnicola ehrlichii</name>
    <dbReference type="NCBI Taxonomy" id="351052"/>
    <lineage>
        <taxon>Bacteria</taxon>
        <taxon>Pseudomonadati</taxon>
        <taxon>Pseudomonadota</taxon>
        <taxon>Gammaproteobacteria</taxon>
        <taxon>Chromatiales</taxon>
        <taxon>Ectothiorhodospiraceae</taxon>
        <taxon>Alkalilimnicola</taxon>
    </lineage>
</organism>
<evidence type="ECO:0000256" key="1">
    <source>
        <dbReference type="SAM" id="Phobius"/>
    </source>
</evidence>
<feature type="transmembrane region" description="Helical" evidence="1">
    <location>
        <begin position="37"/>
        <end position="54"/>
    </location>
</feature>
<protein>
    <recommendedName>
        <fullName evidence="4">Phosphatidate cytidylyltransferase</fullName>
    </recommendedName>
</protein>
<keyword evidence="3" id="KW-1185">Reference proteome</keyword>
<evidence type="ECO:0000313" key="3">
    <source>
        <dbReference type="Proteomes" id="UP000256763"/>
    </source>
</evidence>
<feature type="transmembrane region" description="Helical" evidence="1">
    <location>
        <begin position="90"/>
        <end position="111"/>
    </location>
</feature>
<feature type="transmembrane region" description="Helical" evidence="1">
    <location>
        <begin position="226"/>
        <end position="246"/>
    </location>
</feature>
<dbReference type="OrthoDB" id="7062440at2"/>
<proteinExistence type="predicted"/>
<dbReference type="GO" id="GO:0004143">
    <property type="term" value="F:ATP-dependent diacylglycerol kinase activity"/>
    <property type="evidence" value="ECO:0007669"/>
    <property type="project" value="InterPro"/>
</dbReference>
<keyword evidence="1" id="KW-0472">Membrane</keyword>
<dbReference type="AlphaFoldDB" id="A0A3E0WIF1"/>
<dbReference type="PANTHER" id="PTHR31303">
    <property type="entry name" value="CTP-DEPENDENT DIACYLGLYCEROL KINASE 1"/>
    <property type="match status" value="1"/>
</dbReference>
<dbReference type="Proteomes" id="UP000256763">
    <property type="component" value="Unassembled WGS sequence"/>
</dbReference>
<dbReference type="InterPro" id="IPR037997">
    <property type="entry name" value="Dgk1-like"/>
</dbReference>
<feature type="transmembrane region" description="Helical" evidence="1">
    <location>
        <begin position="329"/>
        <end position="348"/>
    </location>
</feature>
<feature type="transmembrane region" description="Helical" evidence="1">
    <location>
        <begin position="391"/>
        <end position="411"/>
    </location>
</feature>
<comment type="caution">
    <text evidence="2">The sequence shown here is derived from an EMBL/GenBank/DDBJ whole genome shotgun (WGS) entry which is preliminary data.</text>
</comment>
<evidence type="ECO:0008006" key="4">
    <source>
        <dbReference type="Google" id="ProtNLM"/>
    </source>
</evidence>